<sequence length="68" mass="7356">MQGRKMLLHFLHSLHPCNSAIAEEQKSTNAMDGVNADFAGAKTCPAADTCQSSYRNLHKIGTSFSTKS</sequence>
<organism evidence="1 2">
    <name type="scientific">Methylotuvimicrobium buryatense</name>
    <name type="common">Methylomicrobium buryatense</name>
    <dbReference type="NCBI Taxonomy" id="95641"/>
    <lineage>
        <taxon>Bacteria</taxon>
        <taxon>Pseudomonadati</taxon>
        <taxon>Pseudomonadota</taxon>
        <taxon>Gammaproteobacteria</taxon>
        <taxon>Methylococcales</taxon>
        <taxon>Methylococcaceae</taxon>
        <taxon>Methylotuvimicrobium</taxon>
    </lineage>
</organism>
<reference evidence="2" key="1">
    <citation type="journal article" date="2019" name="J. Bacteriol.">
        <title>A Mutagenic Screen Identifies a TonB-Dependent Receptor Required for the Lanthanide Metal Switch in the Type I Methanotroph 'Methylotuvimicrobium buryatense' 5GB1C.</title>
        <authorList>
            <person name="Groom J.D."/>
            <person name="Ford S.M."/>
            <person name="Pesesky M.W."/>
            <person name="Lidstrom M.E."/>
        </authorList>
    </citation>
    <scope>NUCLEOTIDE SEQUENCE [LARGE SCALE GENOMIC DNA]</scope>
    <source>
        <strain evidence="2">5GB1C</strain>
    </source>
</reference>
<dbReference type="AlphaFoldDB" id="A0A4P9UKM3"/>
<dbReference type="KEGG" id="mbur:EQU24_00385"/>
<keyword evidence="2" id="KW-1185">Reference proteome</keyword>
<accession>A0A4P9UKM3</accession>
<dbReference type="Proteomes" id="UP000305881">
    <property type="component" value="Chromosome"/>
</dbReference>
<evidence type="ECO:0000313" key="2">
    <source>
        <dbReference type="Proteomes" id="UP000305881"/>
    </source>
</evidence>
<dbReference type="STRING" id="675511.GCA_000341735_04306"/>
<gene>
    <name evidence="1" type="ORF">EQU24_00385</name>
</gene>
<name>A0A4P9UKM3_METBY</name>
<dbReference type="EMBL" id="CP035467">
    <property type="protein sequence ID" value="QCW80883.1"/>
    <property type="molecule type" value="Genomic_DNA"/>
</dbReference>
<protein>
    <submittedName>
        <fullName evidence="1">Uncharacterized protein</fullName>
    </submittedName>
</protein>
<proteinExistence type="predicted"/>
<evidence type="ECO:0000313" key="1">
    <source>
        <dbReference type="EMBL" id="QCW80883.1"/>
    </source>
</evidence>